<evidence type="ECO:0000313" key="1">
    <source>
        <dbReference type="EMBL" id="ADG98826.1"/>
    </source>
</evidence>
<keyword evidence="2" id="KW-1185">Reference proteome</keyword>
<sequence>MLHAMFEAYGTERAIVAQSADDSLMPRTFMVRCLLDGLSAAGDGPTLAEAALEFLIDLGGLQKSTVGRVG</sequence>
<dbReference type="EMBL" id="CP001958">
    <property type="protein sequence ID" value="ADG98826.1"/>
    <property type="molecule type" value="Genomic_DNA"/>
</dbReference>
<dbReference type="HOGENOM" id="CLU_2755576_0_0_11"/>
<gene>
    <name evidence="1" type="ordered locus">Srot_2382</name>
</gene>
<dbReference type="RefSeq" id="WP_013139276.1">
    <property type="nucleotide sequence ID" value="NC_014168.1"/>
</dbReference>
<organism evidence="1 2">
    <name type="scientific">Segniliparus rotundus (strain ATCC BAA-972 / CDC 1076 / CIP 108378 / DSM 44985 / JCM 13578)</name>
    <dbReference type="NCBI Taxonomy" id="640132"/>
    <lineage>
        <taxon>Bacteria</taxon>
        <taxon>Bacillati</taxon>
        <taxon>Actinomycetota</taxon>
        <taxon>Actinomycetes</taxon>
        <taxon>Mycobacteriales</taxon>
        <taxon>Segniliparaceae</taxon>
        <taxon>Segniliparus</taxon>
    </lineage>
</organism>
<accession>D6ZAU0</accession>
<evidence type="ECO:0000313" key="2">
    <source>
        <dbReference type="Proteomes" id="UP000002247"/>
    </source>
</evidence>
<dbReference type="KEGG" id="srt:Srot_2382"/>
<name>D6ZAU0_SEGRD</name>
<reference evidence="1 2" key="1">
    <citation type="journal article" date="2010" name="Stand. Genomic Sci.">
        <title>Complete genome sequence of Segniliparus rotundus type strain (CDC 1076).</title>
        <authorList>
            <person name="Sikorski J."/>
            <person name="Lapidus A."/>
            <person name="Copeland A."/>
            <person name="Misra M."/>
            <person name="Glavina Del Rio T."/>
            <person name="Nolan M."/>
            <person name="Lucas S."/>
            <person name="Chen F."/>
            <person name="Tice H."/>
            <person name="Cheng J.F."/>
            <person name="Jando M."/>
            <person name="Schneider S."/>
            <person name="Bruce D."/>
            <person name="Goodwin L."/>
            <person name="Pitluck S."/>
            <person name="Liolios K."/>
            <person name="Mikhailova N."/>
            <person name="Pati A."/>
            <person name="Ivanova N."/>
            <person name="Mavromatis K."/>
            <person name="Chen A."/>
            <person name="Palaniappan K."/>
            <person name="Chertkov O."/>
            <person name="Land M."/>
            <person name="Hauser L."/>
            <person name="Chang Y.J."/>
            <person name="Jeffries C.D."/>
            <person name="Brettin T."/>
            <person name="Detter J.C."/>
            <person name="Han C."/>
            <person name="Rohde M."/>
            <person name="Goker M."/>
            <person name="Bristow J."/>
            <person name="Eisen J.A."/>
            <person name="Markowitz V."/>
            <person name="Hugenholtz P."/>
            <person name="Kyrpides N.C."/>
            <person name="Klenk H.P."/>
        </authorList>
    </citation>
    <scope>NUCLEOTIDE SEQUENCE [LARGE SCALE GENOMIC DNA]</scope>
    <source>
        <strain evidence="2">ATCC BAA-972 / CDC 1076 / CIP 108378 / DSM 44985 / JCM 13578</strain>
    </source>
</reference>
<protein>
    <submittedName>
        <fullName evidence="1">Uncharacterized protein</fullName>
    </submittedName>
</protein>
<dbReference type="AlphaFoldDB" id="D6ZAU0"/>
<dbReference type="Proteomes" id="UP000002247">
    <property type="component" value="Chromosome"/>
</dbReference>
<proteinExistence type="predicted"/>